<dbReference type="PROSITE" id="PS51257">
    <property type="entry name" value="PROKAR_LIPOPROTEIN"/>
    <property type="match status" value="1"/>
</dbReference>
<evidence type="ECO:0008006" key="3">
    <source>
        <dbReference type="Google" id="ProtNLM"/>
    </source>
</evidence>
<name>A0A4R6M5D7_9GAMM</name>
<gene>
    <name evidence="1" type="ORF">DFP79_3104</name>
</gene>
<proteinExistence type="predicted"/>
<keyword evidence="2" id="KW-1185">Reference proteome</keyword>
<sequence length="536" mass="56843">MQKLSLTVVFASISLAGCDLDGSGNSSSSSSTSTTSSVAVEMEGKFPTGLSVASPLQRSSSATTASRMLNRTASDAKYSMEAITTEIEAVSTSASSFSSKFDISHFFTDVGSAECFGPQVMYENHPDGTAGNSGTLPSGDVGIWTDTNGSTNEACAAAELNAQMRGAANRTFMSMMSFAGLLAVARLDGVSLPTAGGTPADLSSSLSSRMPSSISVTTAQLSQSSAGVWSYTLEFEYTDSTPPTGATTPQTIGLRMEHTPGSSSTAYEGVIQYQMDDYYSPSGNCTADTHGGANITHNGSLHYKRNGDNIVTQHRYGNLCGHDQTNFSEAITGKTLQHLSPTSAWDNNFSILTAEFDRTDRSGSYAYTWQAGFVDGSSRILFVGLNSGGNDGESYYGYGDTVNTSTSGDITGLYCNWAGPGTHTLHAYAQRQFLSYSSTSNQYELSSTASSNIRYAPTTSCIYDTEVTGNEFRYDRDIDDTLTDETDITALVYSSGSAPTGYHDLDLMSPTIGSTTYTSIMDAIVNGRHFSKPTYP</sequence>
<protein>
    <recommendedName>
        <fullName evidence="3">Lipoprotein</fullName>
    </recommendedName>
</protein>
<dbReference type="Proteomes" id="UP000294656">
    <property type="component" value="Unassembled WGS sequence"/>
</dbReference>
<dbReference type="AlphaFoldDB" id="A0A4R6M5D7"/>
<comment type="caution">
    <text evidence="1">The sequence shown here is derived from an EMBL/GenBank/DDBJ whole genome shotgun (WGS) entry which is preliminary data.</text>
</comment>
<dbReference type="RefSeq" id="WP_133504823.1">
    <property type="nucleotide sequence ID" value="NZ_SNXC01000015.1"/>
</dbReference>
<evidence type="ECO:0000313" key="1">
    <source>
        <dbReference type="EMBL" id="TDO95750.1"/>
    </source>
</evidence>
<organism evidence="1 2">
    <name type="scientific">Marinomonas balearica</name>
    <dbReference type="NCBI Taxonomy" id="491947"/>
    <lineage>
        <taxon>Bacteria</taxon>
        <taxon>Pseudomonadati</taxon>
        <taxon>Pseudomonadota</taxon>
        <taxon>Gammaproteobacteria</taxon>
        <taxon>Oceanospirillales</taxon>
        <taxon>Oceanospirillaceae</taxon>
        <taxon>Marinomonas</taxon>
    </lineage>
</organism>
<dbReference type="OrthoDB" id="6378005at2"/>
<dbReference type="EMBL" id="SNXC01000015">
    <property type="protein sequence ID" value="TDO95750.1"/>
    <property type="molecule type" value="Genomic_DNA"/>
</dbReference>
<reference evidence="1 2" key="1">
    <citation type="submission" date="2019-03" db="EMBL/GenBank/DDBJ databases">
        <title>Genomic Encyclopedia of Type Strains, Phase III (KMG-III): the genomes of soil and plant-associated and newly described type strains.</title>
        <authorList>
            <person name="Whitman W."/>
        </authorList>
    </citation>
    <scope>NUCLEOTIDE SEQUENCE [LARGE SCALE GENOMIC DNA]</scope>
    <source>
        <strain evidence="1 2">CECT 7378</strain>
    </source>
</reference>
<evidence type="ECO:0000313" key="2">
    <source>
        <dbReference type="Proteomes" id="UP000294656"/>
    </source>
</evidence>
<accession>A0A4R6M5D7</accession>